<keyword evidence="2" id="KW-1133">Transmembrane helix</keyword>
<organism evidence="3 4">
    <name type="scientific">Brevibacterium aurantiacum</name>
    <dbReference type="NCBI Taxonomy" id="273384"/>
    <lineage>
        <taxon>Bacteria</taxon>
        <taxon>Bacillati</taxon>
        <taxon>Actinomycetota</taxon>
        <taxon>Actinomycetes</taxon>
        <taxon>Micrococcales</taxon>
        <taxon>Brevibacteriaceae</taxon>
        <taxon>Brevibacterium</taxon>
    </lineage>
</organism>
<proteinExistence type="predicted"/>
<feature type="transmembrane region" description="Helical" evidence="2">
    <location>
        <begin position="204"/>
        <end position="230"/>
    </location>
</feature>
<dbReference type="RefSeq" id="WP_143922458.1">
    <property type="nucleotide sequence ID" value="NZ_VLTK01000005.1"/>
</dbReference>
<feature type="region of interest" description="Disordered" evidence="1">
    <location>
        <begin position="1"/>
        <end position="133"/>
    </location>
</feature>
<feature type="compositionally biased region" description="Polar residues" evidence="1">
    <location>
        <begin position="56"/>
        <end position="100"/>
    </location>
</feature>
<evidence type="ECO:0000256" key="2">
    <source>
        <dbReference type="SAM" id="Phobius"/>
    </source>
</evidence>
<keyword evidence="2" id="KW-0472">Membrane</keyword>
<evidence type="ECO:0000313" key="3">
    <source>
        <dbReference type="EMBL" id="TSI16012.1"/>
    </source>
</evidence>
<dbReference type="OrthoDB" id="4808511at2"/>
<sequence>MSTPQNPYSGSDAENNQNIPGDQPDPDLDQPQEPAAGEQTVHEPAVGEQPGDPQSHAGTAQYGQGSQFSQSDQYSQADQFSQSDQYNSQQTQFGQSEPYRQQSQFGQQQQFGQSGQYTPQDQYDQGGQYDPQNQYVQYGQPAQQGQYHQDADYAAYNQGNYAGSQHAPVGNFQQPAAQQKPGGSGGFFKSLFDFRFDNLIAVRWAGFIYIIAIVVAALSWLGSIIGGIVTGAAAGAATSYLGDGPSFSPWPLLLAIIFGWIIPALWVIFVRLALELIVANVKTAENTKRIADSLGR</sequence>
<gene>
    <name evidence="3" type="ORF">FO013_10250</name>
</gene>
<dbReference type="EMBL" id="VLTK01000005">
    <property type="protein sequence ID" value="TSI16012.1"/>
    <property type="molecule type" value="Genomic_DNA"/>
</dbReference>
<feature type="compositionally biased region" description="Polar residues" evidence="1">
    <location>
        <begin position="1"/>
        <end position="19"/>
    </location>
</feature>
<dbReference type="Proteomes" id="UP000316406">
    <property type="component" value="Unassembled WGS sequence"/>
</dbReference>
<keyword evidence="4" id="KW-1185">Reference proteome</keyword>
<feature type="transmembrane region" description="Helical" evidence="2">
    <location>
        <begin position="250"/>
        <end position="274"/>
    </location>
</feature>
<dbReference type="Pfam" id="PF14110">
    <property type="entry name" value="DUF4282"/>
    <property type="match status" value="1"/>
</dbReference>
<feature type="compositionally biased region" description="Low complexity" evidence="1">
    <location>
        <begin position="101"/>
        <end position="133"/>
    </location>
</feature>
<evidence type="ECO:0000256" key="1">
    <source>
        <dbReference type="SAM" id="MobiDB-lite"/>
    </source>
</evidence>
<protein>
    <submittedName>
        <fullName evidence="3">DUF4282 domain-containing protein</fullName>
    </submittedName>
</protein>
<dbReference type="InterPro" id="IPR025557">
    <property type="entry name" value="DUF4282"/>
</dbReference>
<evidence type="ECO:0000313" key="4">
    <source>
        <dbReference type="Proteomes" id="UP000316406"/>
    </source>
</evidence>
<comment type="caution">
    <text evidence="3">The sequence shown here is derived from an EMBL/GenBank/DDBJ whole genome shotgun (WGS) entry which is preliminary data.</text>
</comment>
<reference evidence="3 4" key="1">
    <citation type="submission" date="2019-07" db="EMBL/GenBank/DDBJ databases">
        <title>Draft genome sequence of Brevibacterium aurantiacum XU54 isolated from Xinjiang China.</title>
        <authorList>
            <person name="Xu X."/>
        </authorList>
    </citation>
    <scope>NUCLEOTIDE SEQUENCE [LARGE SCALE GENOMIC DNA]</scope>
    <source>
        <strain evidence="3 4">XU54</strain>
    </source>
</reference>
<name>A0A556CF08_BREAU</name>
<dbReference type="AlphaFoldDB" id="A0A556CF08"/>
<keyword evidence="2" id="KW-0812">Transmembrane</keyword>
<accession>A0A556CF08</accession>